<gene>
    <name evidence="3" type="ORF">I8D64_11880</name>
</gene>
<reference evidence="3 4" key="1">
    <citation type="submission" date="2020-12" db="EMBL/GenBank/DDBJ databases">
        <title>Brachybacterium sp. MASK1Z-5, whole genome shotgun sequence.</title>
        <authorList>
            <person name="Tuo L."/>
        </authorList>
    </citation>
    <scope>NUCLEOTIDE SEQUENCE [LARGE SCALE GENOMIC DNA]</scope>
    <source>
        <strain evidence="3 4">MASK1Z-5</strain>
    </source>
</reference>
<protein>
    <submittedName>
        <fullName evidence="3">Serine/threonine-protein phosphatase</fullName>
    </submittedName>
</protein>
<feature type="region of interest" description="Disordered" evidence="1">
    <location>
        <begin position="259"/>
        <end position="314"/>
    </location>
</feature>
<dbReference type="Gene3D" id="3.60.40.10">
    <property type="entry name" value="PPM-type phosphatase domain"/>
    <property type="match status" value="1"/>
</dbReference>
<dbReference type="InterPro" id="IPR036457">
    <property type="entry name" value="PPM-type-like_dom_sf"/>
</dbReference>
<feature type="domain" description="PPM-type phosphatase" evidence="2">
    <location>
        <begin position="18"/>
        <end position="249"/>
    </location>
</feature>
<dbReference type="SUPFAM" id="SSF81606">
    <property type="entry name" value="PP2C-like"/>
    <property type="match status" value="1"/>
</dbReference>
<dbReference type="CDD" id="cd00143">
    <property type="entry name" value="PP2Cc"/>
    <property type="match status" value="1"/>
</dbReference>
<name>A0ABS1BD68_9MICO</name>
<evidence type="ECO:0000313" key="3">
    <source>
        <dbReference type="EMBL" id="MBK0332097.1"/>
    </source>
</evidence>
<dbReference type="PANTHER" id="PTHR47992">
    <property type="entry name" value="PROTEIN PHOSPHATASE"/>
    <property type="match status" value="1"/>
</dbReference>
<dbReference type="RefSeq" id="WP_200503012.1">
    <property type="nucleotide sequence ID" value="NZ_JAEDAJ010000007.1"/>
</dbReference>
<accession>A0ABS1BD68</accession>
<dbReference type="EMBL" id="JAEDAJ010000007">
    <property type="protein sequence ID" value="MBK0332097.1"/>
    <property type="molecule type" value="Genomic_DNA"/>
</dbReference>
<dbReference type="Proteomes" id="UP000612352">
    <property type="component" value="Unassembled WGS sequence"/>
</dbReference>
<sequence length="314" mass="33027">MIDASLTDPDLPGTVRVVSAYATDVGRVRETNEDSVLDAHPIHMVADGMGGHNAGEVASAIAVEEFEKLTVQENVTIEQLGDALRSAGARISGLSADDERGAGTTVALVATMVLDGVGYWVVMNLGDSRVYRLSGELFEQVSVDHSVVQELIDHGDLTDAEARVHPYRHMITRALGVGAEPDPDFWLIPAEVGDRILVCSDGLTNEISDEAIERLLRSDADVDDLSRAFVSHAVEAGGHDNVSVVVVEATALVGLSAGDAQQRGSGAPQPAIEVEEDTHPRGADAAGSSGEDAQHETDGTDDAQDGDGTEDRSQ</sequence>
<proteinExistence type="predicted"/>
<dbReference type="InterPro" id="IPR015655">
    <property type="entry name" value="PP2C"/>
</dbReference>
<comment type="caution">
    <text evidence="3">The sequence shown here is derived from an EMBL/GenBank/DDBJ whole genome shotgun (WGS) entry which is preliminary data.</text>
</comment>
<evidence type="ECO:0000256" key="1">
    <source>
        <dbReference type="SAM" id="MobiDB-lite"/>
    </source>
</evidence>
<keyword evidence="4" id="KW-1185">Reference proteome</keyword>
<dbReference type="PROSITE" id="PS51746">
    <property type="entry name" value="PPM_2"/>
    <property type="match status" value="1"/>
</dbReference>
<dbReference type="SMART" id="SM00332">
    <property type="entry name" value="PP2Cc"/>
    <property type="match status" value="1"/>
</dbReference>
<evidence type="ECO:0000259" key="2">
    <source>
        <dbReference type="PROSITE" id="PS51746"/>
    </source>
</evidence>
<feature type="compositionally biased region" description="Acidic residues" evidence="1">
    <location>
        <begin position="299"/>
        <end position="308"/>
    </location>
</feature>
<dbReference type="Pfam" id="PF13672">
    <property type="entry name" value="PP2C_2"/>
    <property type="match status" value="1"/>
</dbReference>
<dbReference type="InterPro" id="IPR001932">
    <property type="entry name" value="PPM-type_phosphatase-like_dom"/>
</dbReference>
<dbReference type="SMART" id="SM00331">
    <property type="entry name" value="PP2C_SIG"/>
    <property type="match status" value="1"/>
</dbReference>
<evidence type="ECO:0000313" key="4">
    <source>
        <dbReference type="Proteomes" id="UP000612352"/>
    </source>
</evidence>
<organism evidence="3 4">
    <name type="scientific">Brachybacterium halotolerans</name>
    <dbReference type="NCBI Taxonomy" id="2795215"/>
    <lineage>
        <taxon>Bacteria</taxon>
        <taxon>Bacillati</taxon>
        <taxon>Actinomycetota</taxon>
        <taxon>Actinomycetes</taxon>
        <taxon>Micrococcales</taxon>
        <taxon>Dermabacteraceae</taxon>
        <taxon>Brachybacterium</taxon>
    </lineage>
</organism>